<dbReference type="Proteomes" id="UP000469670">
    <property type="component" value="Unassembled WGS sequence"/>
</dbReference>
<keyword evidence="2" id="KW-0378">Hydrolase</keyword>
<proteinExistence type="predicted"/>
<evidence type="ECO:0000256" key="1">
    <source>
        <dbReference type="SAM" id="MobiDB-lite"/>
    </source>
</evidence>
<evidence type="ECO:0000313" key="2">
    <source>
        <dbReference type="EMBL" id="NEC19516.1"/>
    </source>
</evidence>
<feature type="compositionally biased region" description="Polar residues" evidence="1">
    <location>
        <begin position="1"/>
        <end position="18"/>
    </location>
</feature>
<sequence length="70" mass="6778">MTGDTQGHGRTSENTPRTAGSGIARRRLGGGILALGGALALTPIPLAGAAARRGPGSAADTGAGMESRAH</sequence>
<evidence type="ECO:0000313" key="3">
    <source>
        <dbReference type="Proteomes" id="UP000469670"/>
    </source>
</evidence>
<dbReference type="GO" id="GO:0016787">
    <property type="term" value="F:hydrolase activity"/>
    <property type="evidence" value="ECO:0007669"/>
    <property type="project" value="UniProtKB-KW"/>
</dbReference>
<name>A0A7K3RW89_9ACTN</name>
<feature type="region of interest" description="Disordered" evidence="1">
    <location>
        <begin position="1"/>
        <end position="23"/>
    </location>
</feature>
<feature type="region of interest" description="Disordered" evidence="1">
    <location>
        <begin position="49"/>
        <end position="70"/>
    </location>
</feature>
<dbReference type="EMBL" id="JAAGMP010000663">
    <property type="protein sequence ID" value="NEC19516.1"/>
    <property type="molecule type" value="Genomic_DNA"/>
</dbReference>
<feature type="compositionally biased region" description="Low complexity" evidence="1">
    <location>
        <begin position="49"/>
        <end position="59"/>
    </location>
</feature>
<reference evidence="2 3" key="1">
    <citation type="submission" date="2020-01" db="EMBL/GenBank/DDBJ databases">
        <title>Insect and environment-associated Actinomycetes.</title>
        <authorList>
            <person name="Currrie C."/>
            <person name="Chevrette M."/>
            <person name="Carlson C."/>
            <person name="Stubbendieck R."/>
            <person name="Wendt-Pienkowski E."/>
        </authorList>
    </citation>
    <scope>NUCLEOTIDE SEQUENCE [LARGE SCALE GENOMIC DNA]</scope>
    <source>
        <strain evidence="2 3">SID7590</strain>
    </source>
</reference>
<protein>
    <submittedName>
        <fullName evidence="2">Serine hydrolase</fullName>
    </submittedName>
</protein>
<dbReference type="AlphaFoldDB" id="A0A7K3RW89"/>
<feature type="non-terminal residue" evidence="2">
    <location>
        <position position="70"/>
    </location>
</feature>
<comment type="caution">
    <text evidence="2">The sequence shown here is derived from an EMBL/GenBank/DDBJ whole genome shotgun (WGS) entry which is preliminary data.</text>
</comment>
<gene>
    <name evidence="2" type="ORF">G3I50_14805</name>
</gene>
<organism evidence="2 3">
    <name type="scientific">Streptomyces parvus</name>
    <dbReference type="NCBI Taxonomy" id="66428"/>
    <lineage>
        <taxon>Bacteria</taxon>
        <taxon>Bacillati</taxon>
        <taxon>Actinomycetota</taxon>
        <taxon>Actinomycetes</taxon>
        <taxon>Kitasatosporales</taxon>
        <taxon>Streptomycetaceae</taxon>
        <taxon>Streptomyces</taxon>
    </lineage>
</organism>
<accession>A0A7K3RW89</accession>